<reference evidence="1" key="1">
    <citation type="journal article" date="2020" name="Stud. Mycol.">
        <title>101 Dothideomycetes genomes: a test case for predicting lifestyles and emergence of pathogens.</title>
        <authorList>
            <person name="Haridas S."/>
            <person name="Albert R."/>
            <person name="Binder M."/>
            <person name="Bloem J."/>
            <person name="Labutti K."/>
            <person name="Salamov A."/>
            <person name="Andreopoulos B."/>
            <person name="Baker S."/>
            <person name="Barry K."/>
            <person name="Bills G."/>
            <person name="Bluhm B."/>
            <person name="Cannon C."/>
            <person name="Castanera R."/>
            <person name="Culley D."/>
            <person name="Daum C."/>
            <person name="Ezra D."/>
            <person name="Gonzalez J."/>
            <person name="Henrissat B."/>
            <person name="Kuo A."/>
            <person name="Liang C."/>
            <person name="Lipzen A."/>
            <person name="Lutzoni F."/>
            <person name="Magnuson J."/>
            <person name="Mondo S."/>
            <person name="Nolan M."/>
            <person name="Ohm R."/>
            <person name="Pangilinan J."/>
            <person name="Park H.-J."/>
            <person name="Ramirez L."/>
            <person name="Alfaro M."/>
            <person name="Sun H."/>
            <person name="Tritt A."/>
            <person name="Yoshinaga Y."/>
            <person name="Zwiers L.-H."/>
            <person name="Turgeon B."/>
            <person name="Goodwin S."/>
            <person name="Spatafora J."/>
            <person name="Crous P."/>
            <person name="Grigoriev I."/>
        </authorList>
    </citation>
    <scope>NUCLEOTIDE SEQUENCE</scope>
    <source>
        <strain evidence="1">CBS 525.71</strain>
    </source>
</reference>
<accession>A0ACB6SGR9</accession>
<sequence>MLDIKKQSYPVEGFGETKPNNLNLDGKALTTRKASCIVMELDRPFLMIVFSTCAPERRCTNVPLDGKAGRRKATCCKR</sequence>
<protein>
    <submittedName>
        <fullName evidence="1">Uncharacterized protein</fullName>
    </submittedName>
</protein>
<evidence type="ECO:0000313" key="2">
    <source>
        <dbReference type="Proteomes" id="UP000799754"/>
    </source>
</evidence>
<feature type="non-terminal residue" evidence="1">
    <location>
        <position position="78"/>
    </location>
</feature>
<dbReference type="EMBL" id="MU006701">
    <property type="protein sequence ID" value="KAF2633198.1"/>
    <property type="molecule type" value="Genomic_DNA"/>
</dbReference>
<name>A0ACB6SGR9_9PLEO</name>
<organism evidence="1 2">
    <name type="scientific">Macroventuria anomochaeta</name>
    <dbReference type="NCBI Taxonomy" id="301207"/>
    <lineage>
        <taxon>Eukaryota</taxon>
        <taxon>Fungi</taxon>
        <taxon>Dikarya</taxon>
        <taxon>Ascomycota</taxon>
        <taxon>Pezizomycotina</taxon>
        <taxon>Dothideomycetes</taxon>
        <taxon>Pleosporomycetidae</taxon>
        <taxon>Pleosporales</taxon>
        <taxon>Pleosporineae</taxon>
        <taxon>Didymellaceae</taxon>
        <taxon>Macroventuria</taxon>
    </lineage>
</organism>
<keyword evidence="2" id="KW-1185">Reference proteome</keyword>
<gene>
    <name evidence="1" type="ORF">BU25DRAFT_444020</name>
</gene>
<comment type="caution">
    <text evidence="1">The sequence shown here is derived from an EMBL/GenBank/DDBJ whole genome shotgun (WGS) entry which is preliminary data.</text>
</comment>
<dbReference type="Proteomes" id="UP000799754">
    <property type="component" value="Unassembled WGS sequence"/>
</dbReference>
<proteinExistence type="predicted"/>
<evidence type="ECO:0000313" key="1">
    <source>
        <dbReference type="EMBL" id="KAF2633198.1"/>
    </source>
</evidence>